<dbReference type="EMBL" id="CP003185">
    <property type="protein sequence ID" value="AFK94301.1"/>
    <property type="molecule type" value="Genomic_DNA"/>
</dbReference>
<evidence type="ECO:0000313" key="1">
    <source>
        <dbReference type="EMBL" id="AFK94301.1"/>
    </source>
</evidence>
<keyword evidence="1" id="KW-0614">Plasmid</keyword>
<accession>I3WBV0</accession>
<reference evidence="1 2" key="1">
    <citation type="journal article" date="2014" name="Appl. Environ. Microbiol.">
        <title>Profile of Secreted Hydrolases, Associated Proteins, and SlpA in Thermoanaerobacterium saccharolyticum during the Degradation of Hemicellulose.</title>
        <authorList>
            <person name="Currie D.H."/>
            <person name="Guss A.M."/>
            <person name="Herring C.D."/>
            <person name="Giannone R.J."/>
            <person name="Johnson C.M."/>
            <person name="Lankford P.K."/>
            <person name="Brown S.D."/>
            <person name="Hettich R.L."/>
            <person name="Lynd L.R."/>
        </authorList>
    </citation>
    <scope>NUCLEOTIDE SEQUENCE [LARGE SCALE GENOMIC DNA]</scope>
    <source>
        <strain evidence="2">DSM 8691 / JW/SL-YS485</strain>
    </source>
</reference>
<keyword evidence="2" id="KW-1185">Reference proteome</keyword>
<organism evidence="1 2">
    <name type="scientific">Thermoanaerobacterium saccharolyticum (strain DSM 8691 / JW/SL-YS485)</name>
    <dbReference type="NCBI Taxonomy" id="1094508"/>
    <lineage>
        <taxon>Bacteria</taxon>
        <taxon>Bacillati</taxon>
        <taxon>Bacillota</taxon>
        <taxon>Clostridia</taxon>
        <taxon>Thermoanaerobacterales</taxon>
        <taxon>Thermoanaerobacteraceae</taxon>
        <taxon>Thermoanaerobacterium</taxon>
    </lineage>
</organism>
<protein>
    <submittedName>
        <fullName evidence="1">Uncharacterized protein</fullName>
    </submittedName>
</protein>
<dbReference type="BioCyc" id="TSAC1094508:GLMA-2800-MONOMER"/>
<evidence type="ECO:0000313" key="2">
    <source>
        <dbReference type="Proteomes" id="UP000006178"/>
    </source>
</evidence>
<dbReference type="PATRIC" id="fig|1094508.3.peg.2785"/>
<geneLocation type="plasmid" evidence="1 2">
    <name>pMU3262</name>
</geneLocation>
<dbReference type="Proteomes" id="UP000006178">
    <property type="component" value="Plasmid pMU3262"/>
</dbReference>
<sequence>MTTYILYQPIKTSDGKICEEFTITLDKGKAILKIDDVKYDELVCSYDIEKEVENISKKMLNLLLNYSIKESEKRKAQYFKHIELLRNNFNIGHFTNVVYKNEKKISPFDTIGCDVLLEKDNL</sequence>
<dbReference type="KEGG" id="tsh:Tsac_2754"/>
<proteinExistence type="predicted"/>
<gene>
    <name evidence="1" type="ordered locus">Tsac_2754</name>
</gene>
<dbReference type="RefSeq" id="WP_014759572.1">
    <property type="nucleotide sequence ID" value="NC_017998.1"/>
</dbReference>
<dbReference type="AlphaFoldDB" id="I3WBV0"/>
<name>I3WBV0_THESW</name>